<evidence type="ECO:0000256" key="1">
    <source>
        <dbReference type="ARBA" id="ARBA00022737"/>
    </source>
</evidence>
<dbReference type="InterPro" id="IPR042401">
    <property type="entry name" value="SPMAP2-like"/>
</dbReference>
<dbReference type="AlphaFoldDB" id="A0A0L8HIP3"/>
<keyword evidence="1" id="KW-0677">Repeat</keyword>
<accession>A0A0L8HIP3</accession>
<evidence type="ECO:0008006" key="3">
    <source>
        <dbReference type="Google" id="ProtNLM"/>
    </source>
</evidence>
<dbReference type="OrthoDB" id="25466at2759"/>
<name>A0A0L8HIP3_OCTBM</name>
<dbReference type="InterPro" id="IPR006623">
    <property type="entry name" value="THEG"/>
</dbReference>
<dbReference type="Pfam" id="PF14912">
    <property type="entry name" value="THEG"/>
    <property type="match status" value="2"/>
</dbReference>
<dbReference type="PANTHER" id="PTHR15901:SF16">
    <property type="entry name" value="TESTICULAR HAPLOID EXPRESSED GENE PROTEIN"/>
    <property type="match status" value="1"/>
</dbReference>
<dbReference type="PANTHER" id="PTHR15901">
    <property type="entry name" value="TESTICULAR HAPLOID EXPRESSED GENE PROTEIN"/>
    <property type="match status" value="1"/>
</dbReference>
<evidence type="ECO:0000313" key="2">
    <source>
        <dbReference type="EMBL" id="KOF88994.1"/>
    </source>
</evidence>
<proteinExistence type="predicted"/>
<gene>
    <name evidence="2" type="ORF">OCBIM_22013839mg</name>
</gene>
<sequence length="165" mass="18523">MNANCSRRLTDLAVSKKFHPLFIAPRPVQTEVPLSARNVKPSPRIIVLALPVPRKITTKIQEGEKSNSHKVKQASVSSRTYPRLEKLAVSKSLHPNFLPNQQKQRPITRAALTAIASPRLVELSAPPSRKMIKNTFEPFKVIPTTQHVVATDRILQLAKPKKYQL</sequence>
<dbReference type="SMART" id="SM00705">
    <property type="entry name" value="THEG"/>
    <property type="match status" value="3"/>
</dbReference>
<dbReference type="EMBL" id="KQ418068">
    <property type="protein sequence ID" value="KOF88994.1"/>
    <property type="molecule type" value="Genomic_DNA"/>
</dbReference>
<reference evidence="2" key="1">
    <citation type="submission" date="2015-07" db="EMBL/GenBank/DDBJ databases">
        <title>MeaNS - Measles Nucleotide Surveillance Program.</title>
        <authorList>
            <person name="Tran T."/>
            <person name="Druce J."/>
        </authorList>
    </citation>
    <scope>NUCLEOTIDE SEQUENCE</scope>
    <source>
        <strain evidence="2">UCB-OBI-ISO-001</strain>
        <tissue evidence="2">Gonad</tissue>
    </source>
</reference>
<organism evidence="2">
    <name type="scientific">Octopus bimaculoides</name>
    <name type="common">California two-spotted octopus</name>
    <dbReference type="NCBI Taxonomy" id="37653"/>
    <lineage>
        <taxon>Eukaryota</taxon>
        <taxon>Metazoa</taxon>
        <taxon>Spiralia</taxon>
        <taxon>Lophotrochozoa</taxon>
        <taxon>Mollusca</taxon>
        <taxon>Cephalopoda</taxon>
        <taxon>Coleoidea</taxon>
        <taxon>Octopodiformes</taxon>
        <taxon>Octopoda</taxon>
        <taxon>Incirrata</taxon>
        <taxon>Octopodidae</taxon>
        <taxon>Octopus</taxon>
    </lineage>
</organism>
<protein>
    <recommendedName>
        <fullName evidence="3">Testicular haploid expressed gene protein-like</fullName>
    </recommendedName>
</protein>